<dbReference type="Pfam" id="PF01032">
    <property type="entry name" value="FecCD"/>
    <property type="match status" value="1"/>
</dbReference>
<dbReference type="Gene3D" id="1.10.3470.10">
    <property type="entry name" value="ABC transporter involved in vitamin B12 uptake, BtuC"/>
    <property type="match status" value="1"/>
</dbReference>
<keyword evidence="6 8" id="KW-1133">Transmembrane helix</keyword>
<keyword evidence="7 8" id="KW-0472">Membrane</keyword>
<feature type="transmembrane region" description="Helical" evidence="8">
    <location>
        <begin position="57"/>
        <end position="77"/>
    </location>
</feature>
<reference evidence="9" key="1">
    <citation type="submission" date="2019-05" db="EMBL/GenBank/DDBJ databases">
        <title>Methanoculleus sp. FWC-SCC1, a methanogenic archaeon isolated from deep marine cold seep.</title>
        <authorList>
            <person name="Chen Y.-W."/>
            <person name="Chen S.-C."/>
            <person name="Teng N.-H."/>
            <person name="Lai M.-C."/>
        </authorList>
    </citation>
    <scope>NUCLEOTIDE SEQUENCE</scope>
    <source>
        <strain evidence="9">FWC-SCC1</strain>
    </source>
</reference>
<evidence type="ECO:0000256" key="3">
    <source>
        <dbReference type="ARBA" id="ARBA00022448"/>
    </source>
</evidence>
<comment type="subcellular location">
    <subcellularLocation>
        <location evidence="1">Cell membrane</location>
        <topology evidence="1">Multi-pass membrane protein</topology>
    </subcellularLocation>
</comment>
<evidence type="ECO:0000256" key="5">
    <source>
        <dbReference type="ARBA" id="ARBA00022692"/>
    </source>
</evidence>
<name>A0ABT8M933_9EURY</name>
<evidence type="ECO:0000256" key="2">
    <source>
        <dbReference type="ARBA" id="ARBA00007935"/>
    </source>
</evidence>
<keyword evidence="5 8" id="KW-0812">Transmembrane</keyword>
<evidence type="ECO:0000256" key="4">
    <source>
        <dbReference type="ARBA" id="ARBA00022475"/>
    </source>
</evidence>
<feature type="transmembrane region" description="Helical" evidence="8">
    <location>
        <begin position="189"/>
        <end position="211"/>
    </location>
</feature>
<dbReference type="PANTHER" id="PTHR30472">
    <property type="entry name" value="FERRIC ENTEROBACTIN TRANSPORT SYSTEM PERMEASE PROTEIN"/>
    <property type="match status" value="1"/>
</dbReference>
<keyword evidence="3" id="KW-0813">Transport</keyword>
<dbReference type="InterPro" id="IPR000522">
    <property type="entry name" value="ABC_transptr_permease_BtuC"/>
</dbReference>
<evidence type="ECO:0000313" key="9">
    <source>
        <dbReference type="EMBL" id="MDN7024424.1"/>
    </source>
</evidence>
<dbReference type="PANTHER" id="PTHR30472:SF25">
    <property type="entry name" value="ABC TRANSPORTER PERMEASE PROTEIN MJ0876-RELATED"/>
    <property type="match status" value="1"/>
</dbReference>
<feature type="transmembrane region" description="Helical" evidence="8">
    <location>
        <begin position="115"/>
        <end position="136"/>
    </location>
</feature>
<keyword evidence="4" id="KW-1003">Cell membrane</keyword>
<feature type="transmembrane region" description="Helical" evidence="8">
    <location>
        <begin position="304"/>
        <end position="324"/>
    </location>
</feature>
<feature type="transmembrane region" description="Helical" evidence="8">
    <location>
        <begin position="237"/>
        <end position="266"/>
    </location>
</feature>
<evidence type="ECO:0000256" key="6">
    <source>
        <dbReference type="ARBA" id="ARBA00022989"/>
    </source>
</evidence>
<dbReference type="EMBL" id="VCYH01000003">
    <property type="protein sequence ID" value="MDN7024424.1"/>
    <property type="molecule type" value="Genomic_DNA"/>
</dbReference>
<sequence>MYLGCSVLLLASAVLAVCIGESPIDCRTVFAIVAAHLLDPGAGYATADETIIMLIRIPRVILAAFVGASLAVSGAVLQSLFRNPMADPFILGISNGAALGASAVLLYGVSFGLGLFNLPLAAFVSGTVTILLVYELARTGNRVATNTLLLSGIAASAFMSACTSFLLFVSNENLHQVIFWMMGGFAGRTWEHVVMLLPFTLLGVGVFLTLARPLNALMFGEESALYLGVRVERLKKILLVVSAVVTGAAVAVSGIIGFVGLIVPHIVRLIAGSDHRVLLPLSVLIGATFLILADLLARLVIAPAELPIGVITALCGAPFFVYLLRSRRGAA</sequence>
<proteinExistence type="inferred from homology"/>
<dbReference type="CDD" id="cd06550">
    <property type="entry name" value="TM_ABC_iron-siderophores_like"/>
    <property type="match status" value="1"/>
</dbReference>
<protein>
    <submittedName>
        <fullName evidence="9">Iron chelate uptake ABC transporter family permease subunit</fullName>
    </submittedName>
</protein>
<gene>
    <name evidence="9" type="ORF">FGU65_05900</name>
</gene>
<organism evidence="9 10">
    <name type="scientific">Methanoculleus frigidifontis</name>
    <dbReference type="NCBI Taxonomy" id="2584085"/>
    <lineage>
        <taxon>Archaea</taxon>
        <taxon>Methanobacteriati</taxon>
        <taxon>Methanobacteriota</taxon>
        <taxon>Stenosarchaea group</taxon>
        <taxon>Methanomicrobia</taxon>
        <taxon>Methanomicrobiales</taxon>
        <taxon>Methanomicrobiaceae</taxon>
        <taxon>Methanoculleus</taxon>
    </lineage>
</organism>
<evidence type="ECO:0000256" key="8">
    <source>
        <dbReference type="SAM" id="Phobius"/>
    </source>
</evidence>
<feature type="transmembrane region" description="Helical" evidence="8">
    <location>
        <begin position="278"/>
        <end position="297"/>
    </location>
</feature>
<dbReference type="SUPFAM" id="SSF81345">
    <property type="entry name" value="ABC transporter involved in vitamin B12 uptake, BtuC"/>
    <property type="match status" value="1"/>
</dbReference>
<feature type="transmembrane region" description="Helical" evidence="8">
    <location>
        <begin position="148"/>
        <end position="169"/>
    </location>
</feature>
<dbReference type="Proteomes" id="UP001168338">
    <property type="component" value="Unassembled WGS sequence"/>
</dbReference>
<dbReference type="InterPro" id="IPR037294">
    <property type="entry name" value="ABC_BtuC-like"/>
</dbReference>
<accession>A0ABT8M933</accession>
<evidence type="ECO:0000256" key="1">
    <source>
        <dbReference type="ARBA" id="ARBA00004651"/>
    </source>
</evidence>
<feature type="transmembrane region" description="Helical" evidence="8">
    <location>
        <begin position="89"/>
        <end position="109"/>
    </location>
</feature>
<evidence type="ECO:0000313" key="10">
    <source>
        <dbReference type="Proteomes" id="UP001168338"/>
    </source>
</evidence>
<evidence type="ECO:0000256" key="7">
    <source>
        <dbReference type="ARBA" id="ARBA00023136"/>
    </source>
</evidence>
<comment type="caution">
    <text evidence="9">The sequence shown here is derived from an EMBL/GenBank/DDBJ whole genome shotgun (WGS) entry which is preliminary data.</text>
</comment>
<comment type="similarity">
    <text evidence="2">Belongs to the binding-protein-dependent transport system permease family. FecCD subfamily.</text>
</comment>
<keyword evidence="10" id="KW-1185">Reference proteome</keyword>